<sequence length="643" mass="70695">MGTVLQHSIAGPAGFVSRRWLSGSRLGSQSFILAAHAQPNQQSSDGACSTSLPLLSIPPGLRRNREAIHLSTVHAETASCASARNARGRRQRSLVPVASLRDEAETSGISHVETATFVGREEGNVDLRTNLVLGPKSTFAVGAGRSKAKKGAGSGGRIERRPPPPQKVPRKKSGSLDPDDTASSKKKDTVKGGGSVESKQSDAKAGKASPIEYDDDMSWLLDDMPKSAGDKKNTKLVGGWGRDKSMQREVPAGSDQRIRGARGGKSRTSSTGKKKTPAQGTIPEDDPSVRYPDEHYIDGPYGPYAWRGVTIGKPIEGNLTTTQVVFFSNVADDEEDQDRERYNCTVDYTDQVDRLNEDIGVLYYYVFARSKYGPRQEPWRDWTLAAQVAVESGEELEQRELFSRLDSSSQETLLKCVAWVRPDLIYVRKPRLQLRLEPQEKFMTELLDMLNKQDTHDSYYGTLCRTLKIDSTSSSETVKLAYEALNEEGKLRCLEHLLTQHPVKLLASARYDRIVNANGEDATEETDGVELSMDMSAPVEDGGEEMSQRSAENLNGQQDAEGGLTDEGKGLSGEEAQEPSETLAIQKYNPDKSKFEPVPGEPVRSAVRPFNYSDFVEEIATIHNILHGQDTSTEWIREAVNST</sequence>
<gene>
    <name evidence="3" type="ORF">AXG93_4123s1100</name>
    <name evidence="2" type="ORF">Mp_6g05560</name>
</gene>
<dbReference type="PANTHER" id="PTHR37911:SF1">
    <property type="entry name" value="OS04G0497900 PROTEIN"/>
    <property type="match status" value="1"/>
</dbReference>
<evidence type="ECO:0000313" key="3">
    <source>
        <dbReference type="EMBL" id="OAE33335.1"/>
    </source>
</evidence>
<proteinExistence type="predicted"/>
<dbReference type="AlphaFoldDB" id="A0A176WLS8"/>
<evidence type="ECO:0000256" key="1">
    <source>
        <dbReference type="SAM" id="MobiDB-lite"/>
    </source>
</evidence>
<dbReference type="Proteomes" id="UP001162541">
    <property type="component" value="Chromosome 6"/>
</dbReference>
<feature type="region of interest" description="Disordered" evidence="1">
    <location>
        <begin position="538"/>
        <end position="606"/>
    </location>
</feature>
<name>A0A176WLS8_MARPO</name>
<evidence type="ECO:0000313" key="4">
    <source>
        <dbReference type="Proteomes" id="UP000077202"/>
    </source>
</evidence>
<feature type="region of interest" description="Disordered" evidence="1">
    <location>
        <begin position="222"/>
        <end position="291"/>
    </location>
</feature>
<dbReference type="EMBL" id="LVLJ01000663">
    <property type="protein sequence ID" value="OAE33335.1"/>
    <property type="molecule type" value="Genomic_DNA"/>
</dbReference>
<reference evidence="5" key="3">
    <citation type="journal article" date="2020" name="Curr. Biol.">
        <title>Chromatin organization in early land plants reveals an ancestral association between H3K27me3, transposons, and constitutive heterochromatin.</title>
        <authorList>
            <person name="Montgomery S.A."/>
            <person name="Tanizawa Y."/>
            <person name="Galik B."/>
            <person name="Wang N."/>
            <person name="Ito T."/>
            <person name="Mochizuki T."/>
            <person name="Akimcheva S."/>
            <person name="Bowman J.L."/>
            <person name="Cognat V."/>
            <person name="Marechal-Drouard L."/>
            <person name="Ekker H."/>
            <person name="Hong S.F."/>
            <person name="Kohchi T."/>
            <person name="Lin S.S."/>
            <person name="Liu L.D."/>
            <person name="Nakamura Y."/>
            <person name="Valeeva L.R."/>
            <person name="Shakirov E.V."/>
            <person name="Shippen D.E."/>
            <person name="Wei W.L."/>
            <person name="Yagura M."/>
            <person name="Yamaoka S."/>
            <person name="Yamato K.T."/>
            <person name="Liu C."/>
            <person name="Berger F."/>
        </authorList>
    </citation>
    <scope>NUCLEOTIDE SEQUENCE [LARGE SCALE GENOMIC DNA]</scope>
    <source>
        <strain evidence="5">Tak-1</strain>
    </source>
</reference>
<protein>
    <submittedName>
        <fullName evidence="3">Uncharacterized protein</fullName>
    </submittedName>
</protein>
<evidence type="ECO:0000313" key="2">
    <source>
        <dbReference type="EMBL" id="BBN13681.1"/>
    </source>
</evidence>
<dbReference type="PANTHER" id="PTHR37911">
    <property type="entry name" value="OSJNBA0067K08.20 PROTEIN"/>
    <property type="match status" value="1"/>
</dbReference>
<feature type="region of interest" description="Disordered" evidence="1">
    <location>
        <begin position="142"/>
        <end position="210"/>
    </location>
</feature>
<accession>A0A176WLS8</accession>
<keyword evidence="4" id="KW-1185">Reference proteome</keyword>
<dbReference type="EMBL" id="AP019871">
    <property type="protein sequence ID" value="BBN13681.1"/>
    <property type="molecule type" value="Genomic_DNA"/>
</dbReference>
<reference evidence="3 4" key="1">
    <citation type="submission" date="2016-03" db="EMBL/GenBank/DDBJ databases">
        <title>Mechanisms controlling the formation of the plant cell surface in tip-growing cells are functionally conserved among land plants.</title>
        <authorList>
            <person name="Honkanen S."/>
            <person name="Jones V.A."/>
            <person name="Morieri G."/>
            <person name="Champion C."/>
            <person name="Hetherington A.J."/>
            <person name="Kelly S."/>
            <person name="Saint-Marcoux D."/>
            <person name="Proust H."/>
            <person name="Prescott H."/>
            <person name="Dolan L."/>
        </authorList>
    </citation>
    <scope>NUCLEOTIDE SEQUENCE [LARGE SCALE GENOMIC DNA]</scope>
    <source>
        <strain evidence="4">cv. Tak-1 and cv. Tak-2</strain>
        <tissue evidence="3">Whole gametophyte</tissue>
    </source>
</reference>
<dbReference type="Proteomes" id="UP000077202">
    <property type="component" value="Unassembled WGS sequence"/>
</dbReference>
<feature type="compositionally biased region" description="Basic and acidic residues" evidence="1">
    <location>
        <begin position="223"/>
        <end position="233"/>
    </location>
</feature>
<evidence type="ECO:0000313" key="5">
    <source>
        <dbReference type="Proteomes" id="UP001162541"/>
    </source>
</evidence>
<organism evidence="3 4">
    <name type="scientific">Marchantia polymorpha subsp. ruderalis</name>
    <dbReference type="NCBI Taxonomy" id="1480154"/>
    <lineage>
        <taxon>Eukaryota</taxon>
        <taxon>Viridiplantae</taxon>
        <taxon>Streptophyta</taxon>
        <taxon>Embryophyta</taxon>
        <taxon>Marchantiophyta</taxon>
        <taxon>Marchantiopsida</taxon>
        <taxon>Marchantiidae</taxon>
        <taxon>Marchantiales</taxon>
        <taxon>Marchantiaceae</taxon>
        <taxon>Marchantia</taxon>
    </lineage>
</organism>
<feature type="compositionally biased region" description="Polar residues" evidence="1">
    <location>
        <begin position="548"/>
        <end position="558"/>
    </location>
</feature>
<reference evidence="2" key="2">
    <citation type="journal article" date="2019" name="Curr. Biol.">
        <title>Chromatin organization in early land plants reveals an ancestral association between H3K27me3, transposons, and constitutive heterochromatin.</title>
        <authorList>
            <person name="Montgomery S.A."/>
            <person name="Tanizawa Y."/>
            <person name="Galik B."/>
            <person name="Wang N."/>
            <person name="Ito T."/>
            <person name="Mochizuki T."/>
            <person name="Akimcheva S."/>
            <person name="Bowman J."/>
            <person name="Cognat V."/>
            <person name="Drouard L."/>
            <person name="Ekker H."/>
            <person name="Houng S."/>
            <person name="Kohchi T."/>
            <person name="Lin S."/>
            <person name="Liu L.D."/>
            <person name="Nakamura Y."/>
            <person name="Valeeva L.R."/>
            <person name="Shakirov E.V."/>
            <person name="Shippen D.E."/>
            <person name="Wei W."/>
            <person name="Yagura M."/>
            <person name="Yamaoka S."/>
            <person name="Yamato K.T."/>
            <person name="Liu C."/>
            <person name="Berger F."/>
        </authorList>
    </citation>
    <scope>NUCLEOTIDE SEQUENCE [LARGE SCALE GENOMIC DNA]</scope>
    <source>
        <strain evidence="2">Tak-1</strain>
    </source>
</reference>